<dbReference type="CDD" id="cd04486">
    <property type="entry name" value="YhcR_OBF_like"/>
    <property type="match status" value="1"/>
</dbReference>
<dbReference type="Pfam" id="PF03372">
    <property type="entry name" value="Exo_endo_phos"/>
    <property type="match status" value="1"/>
</dbReference>
<proteinExistence type="predicted"/>
<keyword evidence="4" id="KW-1185">Reference proteome</keyword>
<feature type="chain" id="PRO_5022208250" description="Endonuclease/exonuclease/phosphatase domain-containing protein" evidence="1">
    <location>
        <begin position="27"/>
        <end position="584"/>
    </location>
</feature>
<keyword evidence="1" id="KW-0732">Signal</keyword>
<protein>
    <recommendedName>
        <fullName evidence="2">Endonuclease/exonuclease/phosphatase domain-containing protein</fullName>
    </recommendedName>
</protein>
<dbReference type="AlphaFoldDB" id="A0A545ADX0"/>
<evidence type="ECO:0000313" key="3">
    <source>
        <dbReference type="EMBL" id="TQS39537.1"/>
    </source>
</evidence>
<dbReference type="OrthoDB" id="1016457at2"/>
<feature type="domain" description="Endonuclease/exonuclease/phosphatase" evidence="2">
    <location>
        <begin position="289"/>
        <end position="574"/>
    </location>
</feature>
<gene>
    <name evidence="3" type="ORF">FL583_39495</name>
</gene>
<dbReference type="EMBL" id="VIRS01000069">
    <property type="protein sequence ID" value="TQS39537.1"/>
    <property type="molecule type" value="Genomic_DNA"/>
</dbReference>
<organism evidence="3 4">
    <name type="scientific">Cryptosporangium phraense</name>
    <dbReference type="NCBI Taxonomy" id="2593070"/>
    <lineage>
        <taxon>Bacteria</taxon>
        <taxon>Bacillati</taxon>
        <taxon>Actinomycetota</taxon>
        <taxon>Actinomycetes</taxon>
        <taxon>Cryptosporangiales</taxon>
        <taxon>Cryptosporangiaceae</taxon>
        <taxon>Cryptosporangium</taxon>
    </lineage>
</organism>
<dbReference type="Gene3D" id="3.60.10.10">
    <property type="entry name" value="Endonuclease/exonuclease/phosphatase"/>
    <property type="match status" value="1"/>
</dbReference>
<dbReference type="InterPro" id="IPR036691">
    <property type="entry name" value="Endo/exonu/phosph_ase_sf"/>
</dbReference>
<feature type="signal peptide" evidence="1">
    <location>
        <begin position="1"/>
        <end position="26"/>
    </location>
</feature>
<accession>A0A545ADX0</accession>
<dbReference type="PANTHER" id="PTHR42834">
    <property type="entry name" value="ENDONUCLEASE/EXONUCLEASE/PHOSPHATASE FAMILY PROTEIN (AFU_ORTHOLOGUE AFUA_3G09210)"/>
    <property type="match status" value="1"/>
</dbReference>
<name>A0A545ADX0_9ACTN</name>
<dbReference type="InterPro" id="IPR005135">
    <property type="entry name" value="Endo/exonuclease/phosphatase"/>
</dbReference>
<evidence type="ECO:0000313" key="4">
    <source>
        <dbReference type="Proteomes" id="UP000317982"/>
    </source>
</evidence>
<dbReference type="SUPFAM" id="SSF56219">
    <property type="entry name" value="DNase I-like"/>
    <property type="match status" value="1"/>
</dbReference>
<dbReference type="Proteomes" id="UP000317982">
    <property type="component" value="Unassembled WGS sequence"/>
</dbReference>
<dbReference type="GO" id="GO:0003824">
    <property type="term" value="F:catalytic activity"/>
    <property type="evidence" value="ECO:0007669"/>
    <property type="project" value="InterPro"/>
</dbReference>
<evidence type="ECO:0000259" key="2">
    <source>
        <dbReference type="Pfam" id="PF03372"/>
    </source>
</evidence>
<reference evidence="3 4" key="1">
    <citation type="submission" date="2019-07" db="EMBL/GenBank/DDBJ databases">
        <title>Cryptosporangium phraense sp. nov., isolated from plant litter.</title>
        <authorList>
            <person name="Suriyachadkun C."/>
        </authorList>
    </citation>
    <scope>NUCLEOTIDE SEQUENCE [LARGE SCALE GENOMIC DNA]</scope>
    <source>
        <strain evidence="3 4">A-T 5661</strain>
    </source>
</reference>
<dbReference type="PANTHER" id="PTHR42834:SF1">
    <property type="entry name" value="ENDONUCLEASE_EXONUCLEASE_PHOSPHATASE FAMILY PROTEIN (AFU_ORTHOLOGUE AFUA_3G09210)"/>
    <property type="match status" value="1"/>
</dbReference>
<dbReference type="InParanoid" id="A0A545ADX0"/>
<dbReference type="RefSeq" id="WP_142710050.1">
    <property type="nucleotide sequence ID" value="NZ_VIRS01000069.1"/>
</dbReference>
<evidence type="ECO:0000256" key="1">
    <source>
        <dbReference type="SAM" id="SignalP"/>
    </source>
</evidence>
<sequence length="584" mass="60733">MVRRTTAAAAGAVFTAAMLSSAPAHAATATRIHDVQGAAHLSPLRGTAVSVPGIVTAKASNGFYLQDPQPDRDARTSEAILVFTGSAPTVAVGDAVTVEGTVSEFRPGGADGVANLTTTELTSPTVTVTSSGNPLPKATVLHPPTSVIENDAHGDVEQAGTFDPAQDGLDYYESLESMRVTVANAQAVGPTNSFNELPVVTSGAGPRSARGGIVLRPNDANPERIILDDGLGFTPPKVDVGARATTAPTGVVSYSFGNVKIALTAATTFTGTLKPETTRADTGTELSIGTFNVENLDPGDPPAKFARLASIIVTNLRAPDVLALEEVQDDTGATDDGTVAADQTYAKLIAAITAAGGPAYQYRQIDPVDDQDGGEPGGNIRVGFLFAPSRGVTFANAPAGDSTTPVAVSGGHLTLNPGRIDPANDAWADSRKPLVGEFVYRGQHVFVIANHFASKGGDQPLFGRFQPPATPSATKRTAQARLVNDFVKKLPAGARIAVIGDLNDFEFSTAVKTVAGTQLIDLPATLPVSQRYTYVFDGNSQVLDHILLSKAAARSYSYDIVHVNAEYADQASDHDPQLVRLKIS</sequence>
<comment type="caution">
    <text evidence="3">The sequence shown here is derived from an EMBL/GenBank/DDBJ whole genome shotgun (WGS) entry which is preliminary data.</text>
</comment>